<name>A0A6N8TGD1_SHIZO</name>
<reference evidence="1 2" key="1">
    <citation type="submission" date="2019-12" db="EMBL/GenBank/DDBJ databases">
        <title>Shinella granuli gen. nov., sp. nov., and proposal of the reclassification of Zoogloea ramigera ATCC 19623 as Shinella zoogloeoides sp. nov.</title>
        <authorList>
            <person name="Gao J."/>
        </authorList>
    </citation>
    <scope>NUCLEOTIDE SEQUENCE [LARGE SCALE GENOMIC DNA]</scope>
    <source>
        <strain evidence="1 2">DSM 287</strain>
    </source>
</reference>
<organism evidence="1 2">
    <name type="scientific">Shinella zoogloeoides</name>
    <name type="common">Crabtreella saccharophila</name>
    <dbReference type="NCBI Taxonomy" id="352475"/>
    <lineage>
        <taxon>Bacteria</taxon>
        <taxon>Pseudomonadati</taxon>
        <taxon>Pseudomonadota</taxon>
        <taxon>Alphaproteobacteria</taxon>
        <taxon>Hyphomicrobiales</taxon>
        <taxon>Rhizobiaceae</taxon>
        <taxon>Shinella</taxon>
    </lineage>
</organism>
<proteinExistence type="predicted"/>
<dbReference type="Proteomes" id="UP000440304">
    <property type="component" value="Unassembled WGS sequence"/>
</dbReference>
<dbReference type="RefSeq" id="WP_160785622.1">
    <property type="nucleotide sequence ID" value="NZ_CP086610.1"/>
</dbReference>
<evidence type="ECO:0000313" key="1">
    <source>
        <dbReference type="EMBL" id="MXO00244.1"/>
    </source>
</evidence>
<dbReference type="EMBL" id="WUML01000004">
    <property type="protein sequence ID" value="MXO00244.1"/>
    <property type="molecule type" value="Genomic_DNA"/>
</dbReference>
<dbReference type="InterPro" id="IPR053745">
    <property type="entry name" value="Viral_Tail_Comp_sf"/>
</dbReference>
<dbReference type="OrthoDB" id="7630456at2"/>
<accession>A0A6N8TGD1</accession>
<gene>
    <name evidence="1" type="ORF">GR156_08025</name>
</gene>
<dbReference type="InterPro" id="IPR021508">
    <property type="entry name" value="Gp17-like"/>
</dbReference>
<sequence length="135" mass="14162">MSAASALQKAIFARLSGDAALTALVGADGITDRRLAALASPLVVIAGIDSVDHSTATEAGEEHAVVLEVWSGAAGHREAQGIVAAVRAALHDAALVLEGHHLVFLLHRETRLKRDGASKFHRAEMRFRAVTEPDG</sequence>
<dbReference type="Gene3D" id="3.30.2000.30">
    <property type="match status" value="1"/>
</dbReference>
<dbReference type="AlphaFoldDB" id="A0A6N8TGD1"/>
<dbReference type="Pfam" id="PF11367">
    <property type="entry name" value="Tail_completion_gp17"/>
    <property type="match status" value="1"/>
</dbReference>
<protein>
    <submittedName>
        <fullName evidence="1">DUF3168 domain-containing protein</fullName>
    </submittedName>
</protein>
<evidence type="ECO:0000313" key="2">
    <source>
        <dbReference type="Proteomes" id="UP000440304"/>
    </source>
</evidence>
<comment type="caution">
    <text evidence="1">The sequence shown here is derived from an EMBL/GenBank/DDBJ whole genome shotgun (WGS) entry which is preliminary data.</text>
</comment>